<dbReference type="Pfam" id="PF00487">
    <property type="entry name" value="FA_desaturase"/>
    <property type="match status" value="1"/>
</dbReference>
<keyword evidence="4" id="KW-1185">Reference proteome</keyword>
<keyword evidence="1" id="KW-1133">Transmembrane helix</keyword>
<dbReference type="SUPFAM" id="SSF55856">
    <property type="entry name" value="Cytochrome b5-like heme/steroid binding domain"/>
    <property type="match status" value="1"/>
</dbReference>
<accession>A0A8J6CIF1</accession>
<dbReference type="GO" id="GO:0042759">
    <property type="term" value="P:long-chain fatty acid biosynthetic process"/>
    <property type="evidence" value="ECO:0007669"/>
    <property type="project" value="UniProtKB-ARBA"/>
</dbReference>
<evidence type="ECO:0000313" key="3">
    <source>
        <dbReference type="EMBL" id="KAG8471305.1"/>
    </source>
</evidence>
<dbReference type="GO" id="GO:0016717">
    <property type="term" value="F:oxidoreductase activity, acting on paired donors, with oxidation of a pair of donors resulting in the reduction of molecular oxygen to two molecules of water"/>
    <property type="evidence" value="ECO:0007669"/>
    <property type="project" value="TreeGrafter"/>
</dbReference>
<dbReference type="Proteomes" id="UP000751190">
    <property type="component" value="Unassembled WGS sequence"/>
</dbReference>
<dbReference type="EMBL" id="JAGTXO010000001">
    <property type="protein sequence ID" value="KAG8471305.1"/>
    <property type="molecule type" value="Genomic_DNA"/>
</dbReference>
<keyword evidence="1" id="KW-0472">Membrane</keyword>
<dbReference type="PANTHER" id="PTHR19353:SF19">
    <property type="entry name" value="DELTA(5) FATTY ACID DESATURASE C-RELATED"/>
    <property type="match status" value="1"/>
</dbReference>
<organism evidence="3 4">
    <name type="scientific">Diacronema lutheri</name>
    <name type="common">Unicellular marine alga</name>
    <name type="synonym">Monochrysis lutheri</name>
    <dbReference type="NCBI Taxonomy" id="2081491"/>
    <lineage>
        <taxon>Eukaryota</taxon>
        <taxon>Haptista</taxon>
        <taxon>Haptophyta</taxon>
        <taxon>Pavlovophyceae</taxon>
        <taxon>Pavlovales</taxon>
        <taxon>Pavlovaceae</taxon>
        <taxon>Diacronema</taxon>
    </lineage>
</organism>
<dbReference type="InterPro" id="IPR012171">
    <property type="entry name" value="Fatty_acid_desaturase"/>
</dbReference>
<gene>
    <name evidence="3" type="ORF">KFE25_009726</name>
</gene>
<feature type="transmembrane region" description="Helical" evidence="1">
    <location>
        <begin position="306"/>
        <end position="327"/>
    </location>
</feature>
<feature type="transmembrane region" description="Helical" evidence="1">
    <location>
        <begin position="280"/>
        <end position="300"/>
    </location>
</feature>
<dbReference type="GO" id="GO:0016020">
    <property type="term" value="C:membrane"/>
    <property type="evidence" value="ECO:0007669"/>
    <property type="project" value="TreeGrafter"/>
</dbReference>
<dbReference type="InterPro" id="IPR036400">
    <property type="entry name" value="Cyt_B5-like_heme/steroid_sf"/>
</dbReference>
<dbReference type="AlphaFoldDB" id="A0A8J6CIF1"/>
<name>A0A8J6CIF1_DIALT</name>
<evidence type="ECO:0000313" key="4">
    <source>
        <dbReference type="Proteomes" id="UP000751190"/>
    </source>
</evidence>
<keyword evidence="1" id="KW-0812">Transmembrane</keyword>
<protein>
    <recommendedName>
        <fullName evidence="2">Cytochrome b5 heme-binding domain-containing protein</fullName>
    </recommendedName>
</protein>
<dbReference type="PANTHER" id="PTHR19353">
    <property type="entry name" value="FATTY ACID DESATURASE 2"/>
    <property type="match status" value="1"/>
</dbReference>
<dbReference type="OMA" id="GMDTQLE"/>
<sequence>MGGGGDAGAQHVARADPALAEIQRNDCKSVFVVLYGKRVDVTRFQKTHPGGSKVFRIFQDRDATEQFESYHSARAIKMMEGFLKKSEDAPAATPLPSRSEMGKDFKAMIDKHRAAGLYDPCPLDELFKLTIVLAPIFAGLYLVKSGLSPLCGALLTAFGFYLDGWLAHDYLHHSVFKGSVAQTVTWNNVMGYVLGFVQGYDVGWWRARHNTHHVCTNEDGSDPDIKTAPVLVYVRGTPKIAQALNRFQRYQQYYYVPVMVILDMYWRLESLAYVAMRLPAMMPQALALGAHYAIIAWAFYGQARALLLMTLVRGFLTGIVVFATHYGEDILDAADVRGMTLVEQTAKTSRNITGGWLVNVLTGFISLQTEHHLFPMMPTGHLMTIQPDVRAFFKKHGLEYREGNLVECVKQNIKALAFEHLL</sequence>
<reference evidence="3" key="1">
    <citation type="submission" date="2021-05" db="EMBL/GenBank/DDBJ databases">
        <title>The genome of the haptophyte Pavlova lutheri (Diacronema luteri, Pavlovales) - a model for lipid biosynthesis in eukaryotic algae.</title>
        <authorList>
            <person name="Hulatt C.J."/>
            <person name="Posewitz M.C."/>
        </authorList>
    </citation>
    <scope>NUCLEOTIDE SEQUENCE</scope>
    <source>
        <strain evidence="3">NIVA-4/92</strain>
    </source>
</reference>
<dbReference type="InterPro" id="IPR005804">
    <property type="entry name" value="FA_desaturase_dom"/>
</dbReference>
<dbReference type="PIRSF" id="PIRSF015921">
    <property type="entry name" value="FA_sphinglp_des"/>
    <property type="match status" value="1"/>
</dbReference>
<feature type="domain" description="Cytochrome b5 heme-binding" evidence="2">
    <location>
        <begin position="9"/>
        <end position="82"/>
    </location>
</feature>
<dbReference type="OrthoDB" id="260091at2759"/>
<dbReference type="GO" id="GO:0006636">
    <property type="term" value="P:unsaturated fatty acid biosynthetic process"/>
    <property type="evidence" value="ECO:0007669"/>
    <property type="project" value="UniProtKB-ARBA"/>
</dbReference>
<comment type="caution">
    <text evidence="3">The sequence shown here is derived from an EMBL/GenBank/DDBJ whole genome shotgun (WGS) entry which is preliminary data.</text>
</comment>
<evidence type="ECO:0000259" key="2">
    <source>
        <dbReference type="PROSITE" id="PS50255"/>
    </source>
</evidence>
<dbReference type="InterPro" id="IPR001199">
    <property type="entry name" value="Cyt_B5-like_heme/steroid-bd"/>
</dbReference>
<dbReference type="CDD" id="cd03506">
    <property type="entry name" value="Delta6-FADS-like"/>
    <property type="match status" value="1"/>
</dbReference>
<dbReference type="Gene3D" id="3.10.120.10">
    <property type="entry name" value="Cytochrome b5-like heme/steroid binding domain"/>
    <property type="match status" value="1"/>
</dbReference>
<dbReference type="PROSITE" id="PS50255">
    <property type="entry name" value="CYTOCHROME_B5_2"/>
    <property type="match status" value="1"/>
</dbReference>
<evidence type="ECO:0000256" key="1">
    <source>
        <dbReference type="SAM" id="Phobius"/>
    </source>
</evidence>
<dbReference type="Pfam" id="PF00173">
    <property type="entry name" value="Cyt-b5"/>
    <property type="match status" value="1"/>
</dbReference>
<proteinExistence type="predicted"/>